<dbReference type="PANTHER" id="PTHR35272">
    <property type="entry name" value="THIOL:DISULFIDE INTERCHANGE PROTEIN DSBC-RELATED"/>
    <property type="match status" value="1"/>
</dbReference>
<gene>
    <name evidence="2" type="ORF">LCGC14_0726400</name>
</gene>
<protein>
    <recommendedName>
        <fullName evidence="1">Thioredoxin-like fold domain-containing protein</fullName>
    </recommendedName>
</protein>
<dbReference type="SUPFAM" id="SSF52833">
    <property type="entry name" value="Thioredoxin-like"/>
    <property type="match status" value="1"/>
</dbReference>
<evidence type="ECO:0000259" key="1">
    <source>
        <dbReference type="Pfam" id="PF13462"/>
    </source>
</evidence>
<dbReference type="Gene3D" id="3.40.30.10">
    <property type="entry name" value="Glutaredoxin"/>
    <property type="match status" value="1"/>
</dbReference>
<feature type="domain" description="Thioredoxin-like fold" evidence="1">
    <location>
        <begin position="83"/>
        <end position="234"/>
    </location>
</feature>
<reference evidence="2" key="1">
    <citation type="journal article" date="2015" name="Nature">
        <title>Complex archaea that bridge the gap between prokaryotes and eukaryotes.</title>
        <authorList>
            <person name="Spang A."/>
            <person name="Saw J.H."/>
            <person name="Jorgensen S.L."/>
            <person name="Zaremba-Niedzwiedzka K."/>
            <person name="Martijn J."/>
            <person name="Lind A.E."/>
            <person name="van Eijk R."/>
            <person name="Schleper C."/>
            <person name="Guy L."/>
            <person name="Ettema T.J."/>
        </authorList>
    </citation>
    <scope>NUCLEOTIDE SEQUENCE</scope>
</reference>
<comment type="caution">
    <text evidence="2">The sequence shown here is derived from an EMBL/GenBank/DDBJ whole genome shotgun (WGS) entry which is preliminary data.</text>
</comment>
<dbReference type="Pfam" id="PF13462">
    <property type="entry name" value="Thioredoxin_4"/>
    <property type="match status" value="1"/>
</dbReference>
<dbReference type="PANTHER" id="PTHR35272:SF3">
    <property type="entry name" value="THIOL:DISULFIDE INTERCHANGE PROTEIN DSBC"/>
    <property type="match status" value="1"/>
</dbReference>
<sequence>MPKLPHIALIATLGAMSTALAYQYSEIQSLKGQPRQSQAISEHKVVALVDQRLEVLERRRAKDGFEKKVFEFELAQQSTPDHRLIYGNPEARITLQEFGDIECPFCRKMHDDLKQVVDNAENTINWEFKHFPLESHNPAAALQAKVIECVKDSYGNKVAWAALDRFIFETAGNGKGVGDLTNFVRGMGLSGVAIDLCMASDAHENRIESDYREGQALGITGTPALRIIDTQTGDAYLIKGYKTAEQIAQAVQHILRG</sequence>
<dbReference type="EMBL" id="LAZR01001667">
    <property type="protein sequence ID" value="KKN41125.1"/>
    <property type="molecule type" value="Genomic_DNA"/>
</dbReference>
<dbReference type="InterPro" id="IPR036249">
    <property type="entry name" value="Thioredoxin-like_sf"/>
</dbReference>
<accession>A0A0F9QAW4</accession>
<evidence type="ECO:0000313" key="2">
    <source>
        <dbReference type="EMBL" id="KKN41125.1"/>
    </source>
</evidence>
<dbReference type="InterPro" id="IPR012336">
    <property type="entry name" value="Thioredoxin-like_fold"/>
</dbReference>
<organism evidence="2">
    <name type="scientific">marine sediment metagenome</name>
    <dbReference type="NCBI Taxonomy" id="412755"/>
    <lineage>
        <taxon>unclassified sequences</taxon>
        <taxon>metagenomes</taxon>
        <taxon>ecological metagenomes</taxon>
    </lineage>
</organism>
<proteinExistence type="predicted"/>
<dbReference type="InterPro" id="IPR051470">
    <property type="entry name" value="Thiol:disulfide_interchange"/>
</dbReference>
<dbReference type="AlphaFoldDB" id="A0A0F9QAW4"/>
<name>A0A0F9QAW4_9ZZZZ</name>